<dbReference type="SUPFAM" id="SSF56112">
    <property type="entry name" value="Protein kinase-like (PK-like)"/>
    <property type="match status" value="1"/>
</dbReference>
<gene>
    <name evidence="2" type="ORF">DB43_FX00070</name>
</gene>
<dbReference type="InterPro" id="IPR000719">
    <property type="entry name" value="Prot_kinase_dom"/>
</dbReference>
<feature type="domain" description="Protein kinase" evidence="1">
    <location>
        <begin position="377"/>
        <end position="678"/>
    </location>
</feature>
<reference evidence="2 3" key="1">
    <citation type="journal article" date="2014" name="Mol. Biol. Evol.">
        <title>Massive expansion of Ubiquitination-related gene families within the Chlamydiae.</title>
        <authorList>
            <person name="Domman D."/>
            <person name="Collingro A."/>
            <person name="Lagkouvardos I."/>
            <person name="Gehre L."/>
            <person name="Weinmaier T."/>
            <person name="Rattei T."/>
            <person name="Subtil A."/>
            <person name="Horn M."/>
        </authorList>
    </citation>
    <scope>NUCLEOTIDE SEQUENCE [LARGE SCALE GENOMIC DNA]</scope>
    <source>
        <strain evidence="2 3">OEW1</strain>
    </source>
</reference>
<dbReference type="EMBL" id="JSAM01000067">
    <property type="protein sequence ID" value="KIA77698.1"/>
    <property type="molecule type" value="Genomic_DNA"/>
</dbReference>
<dbReference type="PANTHER" id="PTHR44167:SF24">
    <property type="entry name" value="SERINE_THREONINE-PROTEIN KINASE CHK2"/>
    <property type="match status" value="1"/>
</dbReference>
<evidence type="ECO:0000313" key="2">
    <source>
        <dbReference type="EMBL" id="KIA77698.1"/>
    </source>
</evidence>
<proteinExistence type="predicted"/>
<comment type="caution">
    <text evidence="2">The sequence shown here is derived from an EMBL/GenBank/DDBJ whole genome shotgun (WGS) entry which is preliminary data.</text>
</comment>
<dbReference type="Proteomes" id="UP000031307">
    <property type="component" value="Unassembled WGS sequence"/>
</dbReference>
<dbReference type="PROSITE" id="PS50011">
    <property type="entry name" value="PROTEIN_KINASE_DOM"/>
    <property type="match status" value="1"/>
</dbReference>
<evidence type="ECO:0000313" key="3">
    <source>
        <dbReference type="Proteomes" id="UP000031307"/>
    </source>
</evidence>
<dbReference type="InterPro" id="IPR011009">
    <property type="entry name" value="Kinase-like_dom_sf"/>
</dbReference>
<sequence length="688" mass="78983">MNLFGIYEAGYLMFKNTNCHQNTIRVPTMIECLFFNTIELKIELENRMKFFYLKTRDVVKFLEKNEIDVSPYASELELTHLFHQYILYPQEIKAKYSQHLISGKCLKGRIKLDIWKLDADDTGIKVANLFEWLFTNTVKLPLWDGEKMTTYTVKRDELIDNLKNHHVFVDWQISDEGLLHKIRSLAIQSLAGSKVDLIANALLGNFVHMSTVSSFTKEGKELKGGSEKELHFISSWAPTPILAIKIYEKKNEVSQNPILITVLQKNEPVSVYIDANELAQRLHLSLEKIEEYAKKGELEAYLSSKEDQLACLETVLANYKRLFKKQRLLGRTSLSPEKLMKMIHAFVKSMRVGDPPVLVAKKYIGLFRGKKLHIVDMTVKKTINQGAFIEALSVQNPVSGRPKVLKIIRTDFPKAELARHALKNEYDFLHKLHRGFRGKKIPGIQKAPHAISNLSKGKGKEGFLLTPQYIGDAFDNEIVPDEKAIQALYKLLKGFEYCVKKKNLGHGDIKPENMLIREVGQAYEIDLSDFGGARFLGKARGLGIFSVNYFPYNDLLLLREYDTGVPEDQELFDAYFRLKDVYALGSSMYFILSGGYEPYHLREYNRALDGPYNDEFIVRRKTFAPGGHPPPEANFNRELLLKNKIPLEIIDLIEKMVNLNPDERINIYEAAKIFDAYMDSKGKKLTLY</sequence>
<name>A0A0C1ECC2_9BACT</name>
<organism evidence="2 3">
    <name type="scientific">Parachlamydia acanthamoebae</name>
    <dbReference type="NCBI Taxonomy" id="83552"/>
    <lineage>
        <taxon>Bacteria</taxon>
        <taxon>Pseudomonadati</taxon>
        <taxon>Chlamydiota</taxon>
        <taxon>Chlamydiia</taxon>
        <taxon>Parachlamydiales</taxon>
        <taxon>Parachlamydiaceae</taxon>
        <taxon>Parachlamydia</taxon>
    </lineage>
</organism>
<dbReference type="PATRIC" id="fig|83552.4.peg.1114"/>
<dbReference type="SMART" id="SM00220">
    <property type="entry name" value="S_TKc"/>
    <property type="match status" value="1"/>
</dbReference>
<protein>
    <recommendedName>
        <fullName evidence="1">Protein kinase domain-containing protein</fullName>
    </recommendedName>
</protein>
<dbReference type="Gene3D" id="1.10.510.10">
    <property type="entry name" value="Transferase(Phosphotransferase) domain 1"/>
    <property type="match status" value="1"/>
</dbReference>
<dbReference type="Pfam" id="PF00069">
    <property type="entry name" value="Pkinase"/>
    <property type="match status" value="1"/>
</dbReference>
<dbReference type="GO" id="GO:0005524">
    <property type="term" value="F:ATP binding"/>
    <property type="evidence" value="ECO:0007669"/>
    <property type="project" value="InterPro"/>
</dbReference>
<dbReference type="GO" id="GO:0004672">
    <property type="term" value="F:protein kinase activity"/>
    <property type="evidence" value="ECO:0007669"/>
    <property type="project" value="InterPro"/>
</dbReference>
<dbReference type="PANTHER" id="PTHR44167">
    <property type="entry name" value="OVARIAN-SPECIFIC SERINE/THREONINE-PROTEIN KINASE LOK-RELATED"/>
    <property type="match status" value="1"/>
</dbReference>
<dbReference type="PROSITE" id="PS00108">
    <property type="entry name" value="PROTEIN_KINASE_ST"/>
    <property type="match status" value="1"/>
</dbReference>
<accession>A0A0C1ECC2</accession>
<dbReference type="InterPro" id="IPR008271">
    <property type="entry name" value="Ser/Thr_kinase_AS"/>
</dbReference>
<dbReference type="AlphaFoldDB" id="A0A0C1ECC2"/>
<evidence type="ECO:0000259" key="1">
    <source>
        <dbReference type="PROSITE" id="PS50011"/>
    </source>
</evidence>